<organism evidence="1 2">
    <name type="scientific">Bradyrhizobium japonicum</name>
    <dbReference type="NCBI Taxonomy" id="375"/>
    <lineage>
        <taxon>Bacteria</taxon>
        <taxon>Pseudomonadati</taxon>
        <taxon>Pseudomonadota</taxon>
        <taxon>Alphaproteobacteria</taxon>
        <taxon>Hyphomicrobiales</taxon>
        <taxon>Nitrobacteraceae</taxon>
        <taxon>Bradyrhizobium</taxon>
    </lineage>
</organism>
<gene>
    <name evidence="1" type="ORF">MA20_23585</name>
</gene>
<reference evidence="1 2" key="1">
    <citation type="submission" date="2014-09" db="EMBL/GenBank/DDBJ databases">
        <title>Draft genome of Bradyrhizobium japonicum Is-34.</title>
        <authorList>
            <person name="Tsurumaru H."/>
            <person name="Yamakawa T."/>
            <person name="Hashimoto S."/>
            <person name="Okizaki K."/>
            <person name="Kanesaki Y."/>
            <person name="Yoshikawa H."/>
            <person name="Yajima S."/>
        </authorList>
    </citation>
    <scope>NUCLEOTIDE SEQUENCE [LARGE SCALE GENOMIC DNA]</scope>
    <source>
        <strain evidence="1 2">Is-34</strain>
    </source>
</reference>
<dbReference type="STRING" id="375.BKD09_RS04320"/>
<dbReference type="Proteomes" id="UP000030377">
    <property type="component" value="Unassembled WGS sequence"/>
</dbReference>
<proteinExistence type="predicted"/>
<evidence type="ECO:0000313" key="1">
    <source>
        <dbReference type="EMBL" id="KGT77554.1"/>
    </source>
</evidence>
<evidence type="ECO:0000313" key="2">
    <source>
        <dbReference type="Proteomes" id="UP000030377"/>
    </source>
</evidence>
<comment type="caution">
    <text evidence="1">The sequence shown here is derived from an EMBL/GenBank/DDBJ whole genome shotgun (WGS) entry which is preliminary data.</text>
</comment>
<dbReference type="InterPro" id="IPR036249">
    <property type="entry name" value="Thioredoxin-like_sf"/>
</dbReference>
<name>A0A0A3XW94_BRAJP</name>
<dbReference type="EMBL" id="JRPN01000018">
    <property type="protein sequence ID" value="KGT77554.1"/>
    <property type="molecule type" value="Genomic_DNA"/>
</dbReference>
<dbReference type="AlphaFoldDB" id="A0A0A3XW94"/>
<dbReference type="Gene3D" id="3.40.30.10">
    <property type="entry name" value="Glutaredoxin"/>
    <property type="match status" value="1"/>
</dbReference>
<dbReference type="SUPFAM" id="SSF52833">
    <property type="entry name" value="Thioredoxin-like"/>
    <property type="match status" value="1"/>
</dbReference>
<sequence>MEDTVQQHQIVSREQWIAARKAHLAHEKELSQARERLAEQRRALPWVKVDKNYVFDGPNGKVTLGDLFGGRPQLVVQHVMFAPDWEAACKSCSFWADGLDRMVPHLAARDTSAVAISLAPSAKLEAFKKRMGWTFDWVSSGGNDFNYDYEVSFTREQIDKGVPKYNFGTTPFYGPELPGISVFYRNEVGEIFHTYSCFARGLDMMNAAYQYLDLTPLGRHEDGLPYPMDWVRLRDQYEPQAEKGTCCHG</sequence>
<dbReference type="Pfam" id="PF05988">
    <property type="entry name" value="DUF899"/>
    <property type="match status" value="1"/>
</dbReference>
<accession>A0A0A3XW94</accession>
<dbReference type="InterPro" id="IPR010296">
    <property type="entry name" value="DUF899_thioredox"/>
</dbReference>
<protein>
    <submittedName>
        <fullName evidence="1">Thioredoxin</fullName>
    </submittedName>
</protein>